<keyword evidence="6 12" id="KW-0472">Membrane</keyword>
<feature type="compositionally biased region" description="Basic and acidic residues" evidence="11">
    <location>
        <begin position="290"/>
        <end position="300"/>
    </location>
</feature>
<evidence type="ECO:0000256" key="2">
    <source>
        <dbReference type="ARBA" id="ARBA00022475"/>
    </source>
</evidence>
<dbReference type="GO" id="GO:0042102">
    <property type="term" value="P:positive regulation of T cell proliferation"/>
    <property type="evidence" value="ECO:0007669"/>
    <property type="project" value="TreeGrafter"/>
</dbReference>
<dbReference type="InterPro" id="IPR003599">
    <property type="entry name" value="Ig_sub"/>
</dbReference>
<evidence type="ECO:0000256" key="5">
    <source>
        <dbReference type="ARBA" id="ARBA00022989"/>
    </source>
</evidence>
<keyword evidence="8" id="KW-0675">Receptor</keyword>
<keyword evidence="7" id="KW-1015">Disulfide bond</keyword>
<dbReference type="GO" id="GO:0009897">
    <property type="term" value="C:external side of plasma membrane"/>
    <property type="evidence" value="ECO:0007669"/>
    <property type="project" value="TreeGrafter"/>
</dbReference>
<dbReference type="InterPro" id="IPR013106">
    <property type="entry name" value="Ig_V-set"/>
</dbReference>
<evidence type="ECO:0000256" key="10">
    <source>
        <dbReference type="ARBA" id="ARBA00023319"/>
    </source>
</evidence>
<evidence type="ECO:0000256" key="7">
    <source>
        <dbReference type="ARBA" id="ARBA00023157"/>
    </source>
</evidence>
<evidence type="ECO:0000256" key="13">
    <source>
        <dbReference type="SAM" id="SignalP"/>
    </source>
</evidence>
<dbReference type="SMART" id="SM00409">
    <property type="entry name" value="IG"/>
    <property type="match status" value="2"/>
</dbReference>
<keyword evidence="3 12" id="KW-0812">Transmembrane</keyword>
<keyword evidence="2" id="KW-1003">Cell membrane</keyword>
<feature type="domain" description="Ig-like" evidence="14">
    <location>
        <begin position="31"/>
        <end position="116"/>
    </location>
</feature>
<evidence type="ECO:0000256" key="11">
    <source>
        <dbReference type="SAM" id="MobiDB-lite"/>
    </source>
</evidence>
<evidence type="ECO:0000259" key="14">
    <source>
        <dbReference type="PROSITE" id="PS50835"/>
    </source>
</evidence>
<protein>
    <recommendedName>
        <fullName evidence="14">Ig-like domain-containing protein</fullName>
    </recommendedName>
</protein>
<dbReference type="InterPro" id="IPR036179">
    <property type="entry name" value="Ig-like_dom_sf"/>
</dbReference>
<feature type="domain" description="Ig-like" evidence="14">
    <location>
        <begin position="123"/>
        <end position="224"/>
    </location>
</feature>
<dbReference type="InterPro" id="IPR013783">
    <property type="entry name" value="Ig-like_fold"/>
</dbReference>
<keyword evidence="10" id="KW-0393">Immunoglobulin domain</keyword>
<reference evidence="15" key="1">
    <citation type="journal article" date="2022" name="bioRxiv">
        <title>Sequencing and chromosome-scale assembly of the giantPleurodeles waltlgenome.</title>
        <authorList>
            <person name="Brown T."/>
            <person name="Elewa A."/>
            <person name="Iarovenko S."/>
            <person name="Subramanian E."/>
            <person name="Araus A.J."/>
            <person name="Petzold A."/>
            <person name="Susuki M."/>
            <person name="Suzuki K.-i.T."/>
            <person name="Hayashi T."/>
            <person name="Toyoda A."/>
            <person name="Oliveira C."/>
            <person name="Osipova E."/>
            <person name="Leigh N.D."/>
            <person name="Simon A."/>
            <person name="Yun M.H."/>
        </authorList>
    </citation>
    <scope>NUCLEOTIDE SEQUENCE</scope>
    <source>
        <strain evidence="15">20211129_DDA</strain>
        <tissue evidence="15">Liver</tissue>
    </source>
</reference>
<gene>
    <name evidence="15" type="ORF">NDU88_004695</name>
</gene>
<dbReference type="GO" id="GO:0071222">
    <property type="term" value="P:cellular response to lipopolysaccharide"/>
    <property type="evidence" value="ECO:0007669"/>
    <property type="project" value="TreeGrafter"/>
</dbReference>
<comment type="caution">
    <text evidence="15">The sequence shown here is derived from an EMBL/GenBank/DDBJ whole genome shotgun (WGS) entry which is preliminary data.</text>
</comment>
<dbReference type="PROSITE" id="PS50835">
    <property type="entry name" value="IG_LIKE"/>
    <property type="match status" value="2"/>
</dbReference>
<evidence type="ECO:0000256" key="12">
    <source>
        <dbReference type="SAM" id="Phobius"/>
    </source>
</evidence>
<organism evidence="15 16">
    <name type="scientific">Pleurodeles waltl</name>
    <name type="common">Iberian ribbed newt</name>
    <dbReference type="NCBI Taxonomy" id="8319"/>
    <lineage>
        <taxon>Eukaryota</taxon>
        <taxon>Metazoa</taxon>
        <taxon>Chordata</taxon>
        <taxon>Craniata</taxon>
        <taxon>Vertebrata</taxon>
        <taxon>Euteleostomi</taxon>
        <taxon>Amphibia</taxon>
        <taxon>Batrachia</taxon>
        <taxon>Caudata</taxon>
        <taxon>Salamandroidea</taxon>
        <taxon>Salamandridae</taxon>
        <taxon>Pleurodelinae</taxon>
        <taxon>Pleurodeles</taxon>
    </lineage>
</organism>
<dbReference type="AlphaFoldDB" id="A0AAV7L063"/>
<keyword evidence="9" id="KW-0325">Glycoprotein</keyword>
<name>A0AAV7L063_PLEWA</name>
<evidence type="ECO:0000256" key="4">
    <source>
        <dbReference type="ARBA" id="ARBA00022729"/>
    </source>
</evidence>
<feature type="transmembrane region" description="Helical" evidence="12">
    <location>
        <begin position="256"/>
        <end position="276"/>
    </location>
</feature>
<evidence type="ECO:0000256" key="9">
    <source>
        <dbReference type="ARBA" id="ARBA00023180"/>
    </source>
</evidence>
<dbReference type="Gene3D" id="2.60.40.10">
    <property type="entry name" value="Immunoglobulins"/>
    <property type="match status" value="2"/>
</dbReference>
<dbReference type="SMART" id="SM00408">
    <property type="entry name" value="IGc2"/>
    <property type="match status" value="1"/>
</dbReference>
<feature type="signal peptide" evidence="13">
    <location>
        <begin position="1"/>
        <end position="15"/>
    </location>
</feature>
<evidence type="ECO:0000256" key="3">
    <source>
        <dbReference type="ARBA" id="ARBA00022692"/>
    </source>
</evidence>
<keyword evidence="5 12" id="KW-1133">Transmembrane helix</keyword>
<dbReference type="Pfam" id="PF07686">
    <property type="entry name" value="V-set"/>
    <property type="match status" value="2"/>
</dbReference>
<dbReference type="Proteomes" id="UP001066276">
    <property type="component" value="Chromosome 12"/>
</dbReference>
<keyword evidence="4 13" id="KW-0732">Signal</keyword>
<sequence>MLWILMFDLFSVVQGNFICSGQCLTMVHSCGDIVLLPCSFSWKGPPPSSSYELVWQVRQRGNDYVVHDDDMQTPANQQQNSMFTNRTSVSEGWSRHGNATLQIMDVSESDNGLYTCDLLTTRPFARKICTEVQLIVNTDSLSCGTNKSLTIASGNPVQLPCLRRPTCLQHNRREIHWRFKASNSETEQELPGQPSAEDGRIAVHANGTLVLQKVSSSDSGNYLCYLKGTEMCSGFSLNVVDVAIEDLGPQPTLDTLGIYVGVGGFLFVIIVVIGWFSSRFRDSKQSQQEHCTESSKKDAETPNISEPPREEAQINISDEDNPDHSTVDSMEGLLKNEKT</sequence>
<evidence type="ECO:0000313" key="15">
    <source>
        <dbReference type="EMBL" id="KAJ1084548.1"/>
    </source>
</evidence>
<evidence type="ECO:0000256" key="6">
    <source>
        <dbReference type="ARBA" id="ARBA00023136"/>
    </source>
</evidence>
<dbReference type="PANTHER" id="PTHR25466">
    <property type="entry name" value="T-LYMPHOCYTE ACTIVATION ANTIGEN"/>
    <property type="match status" value="1"/>
</dbReference>
<feature type="region of interest" description="Disordered" evidence="11">
    <location>
        <begin position="286"/>
        <end position="339"/>
    </location>
</feature>
<dbReference type="GO" id="GO:0031295">
    <property type="term" value="P:T cell costimulation"/>
    <property type="evidence" value="ECO:0007669"/>
    <property type="project" value="TreeGrafter"/>
</dbReference>
<evidence type="ECO:0000256" key="1">
    <source>
        <dbReference type="ARBA" id="ARBA00004251"/>
    </source>
</evidence>
<proteinExistence type="predicted"/>
<accession>A0AAV7L063</accession>
<feature type="chain" id="PRO_5043451255" description="Ig-like domain-containing protein" evidence="13">
    <location>
        <begin position="16"/>
        <end position="339"/>
    </location>
</feature>
<evidence type="ECO:0000256" key="8">
    <source>
        <dbReference type="ARBA" id="ARBA00023170"/>
    </source>
</evidence>
<dbReference type="InterPro" id="IPR051713">
    <property type="entry name" value="T-cell_Activation_Regulation"/>
</dbReference>
<dbReference type="GO" id="GO:0042130">
    <property type="term" value="P:negative regulation of T cell proliferation"/>
    <property type="evidence" value="ECO:0007669"/>
    <property type="project" value="TreeGrafter"/>
</dbReference>
<dbReference type="SUPFAM" id="SSF48726">
    <property type="entry name" value="Immunoglobulin"/>
    <property type="match status" value="2"/>
</dbReference>
<dbReference type="InterPro" id="IPR003598">
    <property type="entry name" value="Ig_sub2"/>
</dbReference>
<evidence type="ECO:0000313" key="16">
    <source>
        <dbReference type="Proteomes" id="UP001066276"/>
    </source>
</evidence>
<dbReference type="InterPro" id="IPR007110">
    <property type="entry name" value="Ig-like_dom"/>
</dbReference>
<dbReference type="GO" id="GO:0007166">
    <property type="term" value="P:cell surface receptor signaling pathway"/>
    <property type="evidence" value="ECO:0007669"/>
    <property type="project" value="TreeGrafter"/>
</dbReference>
<dbReference type="GO" id="GO:0006955">
    <property type="term" value="P:immune response"/>
    <property type="evidence" value="ECO:0007669"/>
    <property type="project" value="TreeGrafter"/>
</dbReference>
<dbReference type="PANTHER" id="PTHR25466:SF14">
    <property type="entry name" value="BUTYROPHILIN SUBFAMILY 2 MEMBER A2-LIKE-RELATED"/>
    <property type="match status" value="1"/>
</dbReference>
<comment type="subcellular location">
    <subcellularLocation>
        <location evidence="1">Cell membrane</location>
        <topology evidence="1">Single-pass type I membrane protein</topology>
    </subcellularLocation>
</comment>
<keyword evidence="16" id="KW-1185">Reference proteome</keyword>
<dbReference type="EMBL" id="JANPWB010000016">
    <property type="protein sequence ID" value="KAJ1084548.1"/>
    <property type="molecule type" value="Genomic_DNA"/>
</dbReference>